<gene>
    <name evidence="2" type="ordered locus">Desal_3139</name>
</gene>
<dbReference type="InterPro" id="IPR001466">
    <property type="entry name" value="Beta-lactam-related"/>
</dbReference>
<evidence type="ECO:0000259" key="1">
    <source>
        <dbReference type="Pfam" id="PF00144"/>
    </source>
</evidence>
<dbReference type="SUPFAM" id="SSF56601">
    <property type="entry name" value="beta-lactamase/transpeptidase-like"/>
    <property type="match status" value="1"/>
</dbReference>
<proteinExistence type="predicted"/>
<accession>C6C1L5</accession>
<dbReference type="OrthoDB" id="5524666at2"/>
<protein>
    <submittedName>
        <fullName evidence="2">Beta-lactamase</fullName>
    </submittedName>
</protein>
<dbReference type="InterPro" id="IPR050491">
    <property type="entry name" value="AmpC-like"/>
</dbReference>
<keyword evidence="3" id="KW-1185">Reference proteome</keyword>
<dbReference type="EMBL" id="CP001649">
    <property type="protein sequence ID" value="ACS81190.1"/>
    <property type="molecule type" value="Genomic_DNA"/>
</dbReference>
<feature type="domain" description="Beta-lactamase-related" evidence="1">
    <location>
        <begin position="107"/>
        <end position="391"/>
    </location>
</feature>
<reference evidence="2 3" key="1">
    <citation type="submission" date="2009-06" db="EMBL/GenBank/DDBJ databases">
        <title>Complete sequence of Desulfovibrio salexigens DSM 2638.</title>
        <authorList>
            <consortium name="US DOE Joint Genome Institute"/>
            <person name="Lucas S."/>
            <person name="Copeland A."/>
            <person name="Lapidus A."/>
            <person name="Glavina del Rio T."/>
            <person name="Tice H."/>
            <person name="Bruce D."/>
            <person name="Goodwin L."/>
            <person name="Pitluck S."/>
            <person name="Munk A.C."/>
            <person name="Brettin T."/>
            <person name="Detter J.C."/>
            <person name="Han C."/>
            <person name="Tapia R."/>
            <person name="Larimer F."/>
            <person name="Land M."/>
            <person name="Hauser L."/>
            <person name="Kyrpides N."/>
            <person name="Anderson I."/>
            <person name="Wall J.D."/>
            <person name="Arkin A.P."/>
            <person name="Dehal P."/>
            <person name="Chivian D."/>
            <person name="Giles B."/>
            <person name="Hazen T.C."/>
        </authorList>
    </citation>
    <scope>NUCLEOTIDE SEQUENCE [LARGE SCALE GENOMIC DNA]</scope>
    <source>
        <strain evidence="3">ATCC 14822 / DSM 2638 / NCIMB 8403 / VKM B-1763</strain>
    </source>
</reference>
<dbReference type="Gene3D" id="3.40.710.10">
    <property type="entry name" value="DD-peptidase/beta-lactamase superfamily"/>
    <property type="match status" value="1"/>
</dbReference>
<dbReference type="Proteomes" id="UP000002601">
    <property type="component" value="Chromosome"/>
</dbReference>
<dbReference type="InterPro" id="IPR012338">
    <property type="entry name" value="Beta-lactam/transpept-like"/>
</dbReference>
<organism evidence="2 3">
    <name type="scientific">Maridesulfovibrio salexigens (strain ATCC 14822 / DSM 2638 / NCIMB 8403 / VKM B-1763)</name>
    <name type="common">Desulfovibrio salexigens</name>
    <dbReference type="NCBI Taxonomy" id="526222"/>
    <lineage>
        <taxon>Bacteria</taxon>
        <taxon>Pseudomonadati</taxon>
        <taxon>Thermodesulfobacteriota</taxon>
        <taxon>Desulfovibrionia</taxon>
        <taxon>Desulfovibrionales</taxon>
        <taxon>Desulfovibrionaceae</taxon>
        <taxon>Maridesulfovibrio</taxon>
    </lineage>
</organism>
<evidence type="ECO:0000313" key="3">
    <source>
        <dbReference type="Proteomes" id="UP000002601"/>
    </source>
</evidence>
<dbReference type="eggNOG" id="COG1680">
    <property type="taxonomic scope" value="Bacteria"/>
</dbReference>
<sequence>MQQRTQRFFIQIISILLLLSCPLTLGNTGCGTGLEFPEEQAKALQASLDQSRSNLGFPGGMIGVRQVGGATWMGVSGNANLNGNVAYIDDNIIFKIQNLLITPAYAAGTPVPMNTNMYMRIGSVTKTYTAALIMKLAEEGKLNLDDKVDDWMGAGYYPNSNIATIRQLLNMTSGFTNYTQTPDYFAQYTATPKATFQPETLVNYARTCGKPYISLPGTGWHYSNTNYAILGLIAEKAGEADFKTLIQEKILDKLYLQMTYVPAIDDNTIRSPYVNGYEKQGGSWVDTTDHSPSVAFSAGNIVSSLSNMLNWIEALHEYQLLTKESVDQMMTLVAMSDGSPWSGEIFGYGLGIMYNKGATGHNGDIDGYKVCLYKYKDHYFAVAINTDTAPAGDAEAVFWDAVRTLYPEDNI</sequence>
<dbReference type="STRING" id="526222.Desal_3139"/>
<dbReference type="AlphaFoldDB" id="C6C1L5"/>
<dbReference type="PANTHER" id="PTHR46825:SF7">
    <property type="entry name" value="D-ALANYL-D-ALANINE CARBOXYPEPTIDASE"/>
    <property type="match status" value="1"/>
</dbReference>
<evidence type="ECO:0000313" key="2">
    <source>
        <dbReference type="EMBL" id="ACS81190.1"/>
    </source>
</evidence>
<dbReference type="Pfam" id="PF00144">
    <property type="entry name" value="Beta-lactamase"/>
    <property type="match status" value="1"/>
</dbReference>
<dbReference type="HOGENOM" id="CLU_020027_2_1_7"/>
<dbReference type="PANTHER" id="PTHR46825">
    <property type="entry name" value="D-ALANYL-D-ALANINE-CARBOXYPEPTIDASE/ENDOPEPTIDASE AMPH"/>
    <property type="match status" value="1"/>
</dbReference>
<name>C6C1L5_MARSD</name>
<dbReference type="PROSITE" id="PS51257">
    <property type="entry name" value="PROKAR_LIPOPROTEIN"/>
    <property type="match status" value="1"/>
</dbReference>
<dbReference type="RefSeq" id="WP_015853006.1">
    <property type="nucleotide sequence ID" value="NC_012881.1"/>
</dbReference>
<dbReference type="KEGG" id="dsa:Desal_3139"/>